<proteinExistence type="predicted"/>
<dbReference type="PANTHER" id="PTHR30212">
    <property type="entry name" value="PROTEIN YIIM"/>
    <property type="match status" value="1"/>
</dbReference>
<keyword evidence="3" id="KW-1185">Reference proteome</keyword>
<accession>A0ABW5FMX2</accession>
<dbReference type="SUPFAM" id="SSF50800">
    <property type="entry name" value="PK beta-barrel domain-like"/>
    <property type="match status" value="1"/>
</dbReference>
<evidence type="ECO:0000313" key="2">
    <source>
        <dbReference type="EMBL" id="MFD2416188.1"/>
    </source>
</evidence>
<reference evidence="3" key="1">
    <citation type="journal article" date="2019" name="Int. J. Syst. Evol. Microbiol.">
        <title>The Global Catalogue of Microorganisms (GCM) 10K type strain sequencing project: providing services to taxonomists for standard genome sequencing and annotation.</title>
        <authorList>
            <consortium name="The Broad Institute Genomics Platform"/>
            <consortium name="The Broad Institute Genome Sequencing Center for Infectious Disease"/>
            <person name="Wu L."/>
            <person name="Ma J."/>
        </authorList>
    </citation>
    <scope>NUCLEOTIDE SEQUENCE [LARGE SCALE GENOMIC DNA]</scope>
    <source>
        <strain evidence="3">CGMCC 4.7645</strain>
    </source>
</reference>
<protein>
    <submittedName>
        <fullName evidence="2">MOSC domain-containing protein</fullName>
    </submittedName>
</protein>
<dbReference type="EMBL" id="JBHUKR010000004">
    <property type="protein sequence ID" value="MFD2416188.1"/>
    <property type="molecule type" value="Genomic_DNA"/>
</dbReference>
<name>A0ABW5FMX2_9PSEU</name>
<dbReference type="InterPro" id="IPR052353">
    <property type="entry name" value="Benzoxazolinone_Detox_Enz"/>
</dbReference>
<evidence type="ECO:0000313" key="3">
    <source>
        <dbReference type="Proteomes" id="UP001597417"/>
    </source>
</evidence>
<dbReference type="InterPro" id="IPR011037">
    <property type="entry name" value="Pyrv_Knase-like_insert_dom_sf"/>
</dbReference>
<feature type="domain" description="MOSC" evidence="1">
    <location>
        <begin position="28"/>
        <end position="171"/>
    </location>
</feature>
<sequence>MPFLLSVNLGAASPTTHSEIGVTGIDKKPVTDPVEVRAPGAKGAGDSGLAGDRVCDLRHHGGNDQAVYAYAREDLDGWEVELSRPLPCGVFGENLTTAGIDVTGALIGERWRVGADLVLEIAEPRIPCRVFAGWLSERGWVKTFTAKAVPGAYLRVIEPGTIQAGDRITVVHRPAHDVTINLAFRALTAESALLPRLLVADALPEEARQRARRRAPIALDDSA</sequence>
<dbReference type="InterPro" id="IPR005302">
    <property type="entry name" value="MoCF_Sase_C"/>
</dbReference>
<dbReference type="Gene3D" id="2.40.33.20">
    <property type="entry name" value="PK beta-barrel domain-like"/>
    <property type="match status" value="1"/>
</dbReference>
<gene>
    <name evidence="2" type="ORF">ACFSXZ_07595</name>
</gene>
<evidence type="ECO:0000259" key="1">
    <source>
        <dbReference type="PROSITE" id="PS51340"/>
    </source>
</evidence>
<dbReference type="Proteomes" id="UP001597417">
    <property type="component" value="Unassembled WGS sequence"/>
</dbReference>
<dbReference type="Pfam" id="PF03473">
    <property type="entry name" value="MOSC"/>
    <property type="match status" value="1"/>
</dbReference>
<dbReference type="RefSeq" id="WP_378262670.1">
    <property type="nucleotide sequence ID" value="NZ_JBHUKR010000004.1"/>
</dbReference>
<organism evidence="2 3">
    <name type="scientific">Amycolatopsis pigmentata</name>
    <dbReference type="NCBI Taxonomy" id="450801"/>
    <lineage>
        <taxon>Bacteria</taxon>
        <taxon>Bacillati</taxon>
        <taxon>Actinomycetota</taxon>
        <taxon>Actinomycetes</taxon>
        <taxon>Pseudonocardiales</taxon>
        <taxon>Pseudonocardiaceae</taxon>
        <taxon>Amycolatopsis</taxon>
    </lineage>
</organism>
<dbReference type="PROSITE" id="PS51340">
    <property type="entry name" value="MOSC"/>
    <property type="match status" value="1"/>
</dbReference>
<dbReference type="PANTHER" id="PTHR30212:SF2">
    <property type="entry name" value="PROTEIN YIIM"/>
    <property type="match status" value="1"/>
</dbReference>
<comment type="caution">
    <text evidence="2">The sequence shown here is derived from an EMBL/GenBank/DDBJ whole genome shotgun (WGS) entry which is preliminary data.</text>
</comment>